<keyword evidence="10" id="KW-0234">DNA repair</keyword>
<dbReference type="InterPro" id="IPR027417">
    <property type="entry name" value="P-loop_NTPase"/>
</dbReference>
<keyword evidence="9" id="KW-0233">DNA recombination</keyword>
<dbReference type="GO" id="GO:0003684">
    <property type="term" value="F:damaged DNA binding"/>
    <property type="evidence" value="ECO:0007669"/>
    <property type="project" value="TreeGrafter"/>
</dbReference>
<feature type="compositionally biased region" description="Acidic residues" evidence="13">
    <location>
        <begin position="25"/>
        <end position="37"/>
    </location>
</feature>
<dbReference type="GO" id="GO:0035861">
    <property type="term" value="C:site of double-strand break"/>
    <property type="evidence" value="ECO:0007669"/>
    <property type="project" value="TreeGrafter"/>
</dbReference>
<reference evidence="15 16" key="1">
    <citation type="journal article" date="2014" name="BMC Genomics">
        <title>Comparative genomics of the major fungal agents of human and animal Sporotrichosis: Sporothrix schenckii and Sporothrix brasiliensis.</title>
        <authorList>
            <person name="Teixeira M.M."/>
            <person name="de Almeida L.G."/>
            <person name="Kubitschek-Barreira P."/>
            <person name="Alves F.L."/>
            <person name="Kioshima E.S."/>
            <person name="Abadio A.K."/>
            <person name="Fernandes L."/>
            <person name="Derengowski L.S."/>
            <person name="Ferreira K.S."/>
            <person name="Souza R.C."/>
            <person name="Ruiz J.C."/>
            <person name="de Andrade N.C."/>
            <person name="Paes H.C."/>
            <person name="Nicola A.M."/>
            <person name="Albuquerque P."/>
            <person name="Gerber A.L."/>
            <person name="Martins V.P."/>
            <person name="Peconick L.D."/>
            <person name="Neto A.V."/>
            <person name="Chaucanez C.B."/>
            <person name="Silva P.A."/>
            <person name="Cunha O.L."/>
            <person name="de Oliveira F.F."/>
            <person name="dos Santos T.C."/>
            <person name="Barros A.L."/>
            <person name="Soares M.A."/>
            <person name="de Oliveira L.M."/>
            <person name="Marini M.M."/>
            <person name="Villalobos-Duno H."/>
            <person name="Cunha M.M."/>
            <person name="de Hoog S."/>
            <person name="da Silveira J.F."/>
            <person name="Henrissat B."/>
            <person name="Nino-Vega G.A."/>
            <person name="Cisalpino P.S."/>
            <person name="Mora-Montes H.M."/>
            <person name="Almeida S.R."/>
            <person name="Stajich J.E."/>
            <person name="Lopes-Bezerra L.M."/>
            <person name="Vasconcelos A.T."/>
            <person name="Felipe M.S."/>
        </authorList>
    </citation>
    <scope>NUCLEOTIDE SEQUENCE [LARGE SCALE GENOMIC DNA]</scope>
    <source>
        <strain evidence="15 16">5110</strain>
    </source>
</reference>
<evidence type="ECO:0000256" key="1">
    <source>
        <dbReference type="ARBA" id="ARBA00004123"/>
    </source>
</evidence>
<evidence type="ECO:0000256" key="13">
    <source>
        <dbReference type="SAM" id="MobiDB-lite"/>
    </source>
</evidence>
<evidence type="ECO:0000256" key="7">
    <source>
        <dbReference type="ARBA" id="ARBA00022840"/>
    </source>
</evidence>
<sequence>MPGLMSASKHGPERSQRKRSHLALEDDGPVTETELEVVDVAKSSSTLQHAAASSNPFLTRTKRVRISEIKESRLPRHQPSSEDTASEDCPAPDNHDIEQNDDDDAQSVQSDANEEGEGPSQYELMRDMGFEHLQYEEGDDMIATQRLEQRALRSAAMADDISGENRRAMNGIIERVTCVNFMCHSRLECELGPLLNFIVGENGSGKSAILTAITLCLGAKASTTNRGGSLKNFIKQGEERGFLAVWIKNCGDDAYEHDVYGDSIIVERHFSKSGTSSFKLKSGTQRLISTKRADVDDIVEYFYLQVDNPLNVLSQDNARQFLNSSSPALKYKFFVQGVQLEQLDKDYELIKQFLDAHTERIPQLEARVAQLTEIHEEADRVQKVIEGNKEMRAKKREYMNQLAWSQVAEQELVLQNYDRAVSEALRNIANAEQLRDAATQKLEIEDDKLRRAKENLAALRSEEDGYKEAVDKATEEYNAASAELRSLHADERDIHSRLKGFADRARELESKIRDERQRLEDTSGDSRRETQARLDAAKAKLQEVNQDISREIERRPSLDEQAAAARAETERICQEVERKMGDVKSREARIRSLQQSRGSSSPYDSYDNRMPQLLALIDRDGRFSRKPIGPLGTKIRVTKPVWAPILEKTFGASLNGFIVTTHADQQHLSALIKRLGMSNVPVLIANTRSINTEGKEPDSQFDTILRILEFDDPLIRDQLIINSYIEQIIIIEDRKHAEQIMFNGPAPQNVNACLVLHDKKRGEGLRLATRGGNNVSTTPVVPNLTQKPRMKTDVSSQIDVQKEILAQNQHELDALRTELDCVRRAEQHRGKEINTHMRRLDVLRKTARSMGATIREIEEELDVFDGADGRLNIFEQELAVAKEKKEQFGGQYGDVNVRKTLQNAKVEETKRLLDAAKTTKLDFAARLDKANRTKEKREDLRSLALVAKNDAFDNLTEQQEIKAMVDRQRDEQASVVEEFTNHAAAVCPRRVDIPEGETHASIEKKMESLVAQLEKRRKNLGMTDEEANNRLVDAKAALEKMKTVCEVSKKHIEAIEVALCERLSKWRLFQRRISANSRTNFIYLLSERGYRGKLLLDHKRKKLRVQVEPDETRRKVSGRDTRTLSGGEKSFSSICLLLAIWEAMGSPLRCLDEFDVFMDNVNRDVSTNMLVDAARRSVGRQYIFITPNAIQGNARHAPDVRIIRLTDPRQRTLDEM</sequence>
<evidence type="ECO:0000256" key="5">
    <source>
        <dbReference type="ARBA" id="ARBA00022741"/>
    </source>
</evidence>
<feature type="coiled-coil region" evidence="12">
    <location>
        <begin position="798"/>
        <end position="860"/>
    </location>
</feature>
<accession>A0A0C2IQC0</accession>
<keyword evidence="5" id="KW-0547">Nucleotide-binding</keyword>
<dbReference type="PANTHER" id="PTHR19306">
    <property type="entry name" value="STRUCTURAL MAINTENANCE OF CHROMOSOMES 5,6 SMC5, SMC6"/>
    <property type="match status" value="1"/>
</dbReference>
<dbReference type="OrthoDB" id="10072614at2759"/>
<evidence type="ECO:0000256" key="8">
    <source>
        <dbReference type="ARBA" id="ARBA00023054"/>
    </source>
</evidence>
<dbReference type="VEuPathDB" id="FungiDB:SPBR_06419"/>
<dbReference type="PANTHER" id="PTHR19306:SF6">
    <property type="entry name" value="STRUCTURAL MAINTENANCE OF CHROMOSOMES PROTEIN 6"/>
    <property type="match status" value="1"/>
</dbReference>
<dbReference type="GO" id="GO:0030915">
    <property type="term" value="C:Smc5-Smc6 complex"/>
    <property type="evidence" value="ECO:0007669"/>
    <property type="project" value="TreeGrafter"/>
</dbReference>
<keyword evidence="11" id="KW-0539">Nucleus</keyword>
<gene>
    <name evidence="15" type="ORF">SPBR_06419</name>
</gene>
<feature type="compositionally biased region" description="Polar residues" evidence="13">
    <location>
        <begin position="42"/>
        <end position="58"/>
    </location>
</feature>
<dbReference type="AlphaFoldDB" id="A0A0C2IQC0"/>
<evidence type="ECO:0000256" key="10">
    <source>
        <dbReference type="ARBA" id="ARBA00023204"/>
    </source>
</evidence>
<feature type="domain" description="RecF/RecN/SMC N-terminal" evidence="14">
    <location>
        <begin position="173"/>
        <end position="1186"/>
    </location>
</feature>
<evidence type="ECO:0000256" key="3">
    <source>
        <dbReference type="ARBA" id="ARBA00006793"/>
    </source>
</evidence>
<feature type="coiled-coil region" evidence="12">
    <location>
        <begin position="999"/>
        <end position="1030"/>
    </location>
</feature>
<keyword evidence="8 12" id="KW-0175">Coiled coil</keyword>
<evidence type="ECO:0000256" key="6">
    <source>
        <dbReference type="ARBA" id="ARBA00022763"/>
    </source>
</evidence>
<comment type="caution">
    <text evidence="15">The sequence shown here is derived from an EMBL/GenBank/DDBJ whole genome shotgun (WGS) entry which is preliminary data.</text>
</comment>
<evidence type="ECO:0000259" key="14">
    <source>
        <dbReference type="Pfam" id="PF02463"/>
    </source>
</evidence>
<evidence type="ECO:0000256" key="12">
    <source>
        <dbReference type="SAM" id="Coils"/>
    </source>
</evidence>
<organism evidence="15 16">
    <name type="scientific">Sporothrix brasiliensis 5110</name>
    <dbReference type="NCBI Taxonomy" id="1398154"/>
    <lineage>
        <taxon>Eukaryota</taxon>
        <taxon>Fungi</taxon>
        <taxon>Dikarya</taxon>
        <taxon>Ascomycota</taxon>
        <taxon>Pezizomycotina</taxon>
        <taxon>Sordariomycetes</taxon>
        <taxon>Sordariomycetidae</taxon>
        <taxon>Ophiostomatales</taxon>
        <taxon>Ophiostomataceae</taxon>
        <taxon>Sporothrix</taxon>
    </lineage>
</organism>
<comment type="similarity">
    <text evidence="3">Belongs to the SMC family. SMC6 subfamily.</text>
</comment>
<dbReference type="GO" id="GO:0005634">
    <property type="term" value="C:nucleus"/>
    <property type="evidence" value="ECO:0007669"/>
    <property type="project" value="UniProtKB-SubCell"/>
</dbReference>
<feature type="region of interest" description="Disordered" evidence="13">
    <location>
        <begin position="1"/>
        <end position="120"/>
    </location>
</feature>
<proteinExistence type="inferred from homology"/>
<dbReference type="HOGENOM" id="CLU_009063_0_0_1"/>
<dbReference type="Gene3D" id="3.40.50.300">
    <property type="entry name" value="P-loop containing nucleotide triphosphate hydrolases"/>
    <property type="match status" value="2"/>
</dbReference>
<feature type="compositionally biased region" description="Basic and acidic residues" evidence="13">
    <location>
        <begin position="65"/>
        <end position="74"/>
    </location>
</feature>
<dbReference type="GeneID" id="63679596"/>
<evidence type="ECO:0000256" key="11">
    <source>
        <dbReference type="ARBA" id="ARBA00023242"/>
    </source>
</evidence>
<evidence type="ECO:0000313" key="15">
    <source>
        <dbReference type="EMBL" id="KIH89110.1"/>
    </source>
</evidence>
<comment type="subcellular location">
    <subcellularLocation>
        <location evidence="2">Chromosome</location>
    </subcellularLocation>
    <subcellularLocation>
        <location evidence="1">Nucleus</location>
    </subcellularLocation>
</comment>
<dbReference type="GO" id="GO:0000724">
    <property type="term" value="P:double-strand break repair via homologous recombination"/>
    <property type="evidence" value="ECO:0007669"/>
    <property type="project" value="TreeGrafter"/>
</dbReference>
<protein>
    <submittedName>
        <fullName evidence="15">SMC6 protein</fullName>
    </submittedName>
</protein>
<keyword evidence="7" id="KW-0067">ATP-binding</keyword>
<evidence type="ECO:0000256" key="4">
    <source>
        <dbReference type="ARBA" id="ARBA00022454"/>
    </source>
</evidence>
<evidence type="ECO:0000256" key="9">
    <source>
        <dbReference type="ARBA" id="ARBA00023172"/>
    </source>
</evidence>
<name>A0A0C2IQC0_9PEZI</name>
<dbReference type="InterPro" id="IPR003395">
    <property type="entry name" value="RecF/RecN/SMC_N"/>
</dbReference>
<keyword evidence="6" id="KW-0227">DNA damage</keyword>
<feature type="coiled-coil region" evidence="12">
    <location>
        <begin position="414"/>
        <end position="554"/>
    </location>
</feature>
<evidence type="ECO:0000256" key="2">
    <source>
        <dbReference type="ARBA" id="ARBA00004286"/>
    </source>
</evidence>
<dbReference type="SUPFAM" id="SSF52540">
    <property type="entry name" value="P-loop containing nucleoside triphosphate hydrolases"/>
    <property type="match status" value="1"/>
</dbReference>
<dbReference type="GO" id="GO:0003697">
    <property type="term" value="F:single-stranded DNA binding"/>
    <property type="evidence" value="ECO:0007669"/>
    <property type="project" value="TreeGrafter"/>
</dbReference>
<keyword evidence="16" id="KW-1185">Reference proteome</keyword>
<dbReference type="EMBL" id="AWTV01000009">
    <property type="protein sequence ID" value="KIH89110.1"/>
    <property type="molecule type" value="Genomic_DNA"/>
</dbReference>
<dbReference type="Pfam" id="PF02463">
    <property type="entry name" value="SMC_N"/>
    <property type="match status" value="1"/>
</dbReference>
<dbReference type="Proteomes" id="UP000031575">
    <property type="component" value="Unassembled WGS sequence"/>
</dbReference>
<evidence type="ECO:0000313" key="16">
    <source>
        <dbReference type="Proteomes" id="UP000031575"/>
    </source>
</evidence>
<dbReference type="GO" id="GO:0005524">
    <property type="term" value="F:ATP binding"/>
    <property type="evidence" value="ECO:0007669"/>
    <property type="project" value="UniProtKB-KW"/>
</dbReference>
<keyword evidence="4" id="KW-0158">Chromosome</keyword>
<feature type="region of interest" description="Disordered" evidence="13">
    <location>
        <begin position="583"/>
        <end position="605"/>
    </location>
</feature>
<dbReference type="RefSeq" id="XP_040617120.1">
    <property type="nucleotide sequence ID" value="XM_040764675.1"/>
</dbReference>
<feature type="compositionally biased region" description="Polar residues" evidence="13">
    <location>
        <begin position="592"/>
        <end position="603"/>
    </location>
</feature>